<dbReference type="PROSITE" id="PS51257">
    <property type="entry name" value="PROKAR_LIPOPROTEIN"/>
    <property type="match status" value="1"/>
</dbReference>
<name>A0A9W7CTM6_9STRA</name>
<gene>
    <name evidence="6" type="ORF">Pfra01_001408800</name>
</gene>
<accession>A0A9W7CTM6</accession>
<evidence type="ECO:0000313" key="7">
    <source>
        <dbReference type="Proteomes" id="UP001165121"/>
    </source>
</evidence>
<keyword evidence="4 5" id="KW-0732">Signal</keyword>
<feature type="chain" id="PRO_5040854716" evidence="5">
    <location>
        <begin position="22"/>
        <end position="730"/>
    </location>
</feature>
<evidence type="ECO:0000313" key="6">
    <source>
        <dbReference type="EMBL" id="GMF42679.1"/>
    </source>
</evidence>
<reference evidence="6" key="1">
    <citation type="submission" date="2023-04" db="EMBL/GenBank/DDBJ databases">
        <title>Phytophthora fragariaefolia NBRC 109709.</title>
        <authorList>
            <person name="Ichikawa N."/>
            <person name="Sato H."/>
            <person name="Tonouchi N."/>
        </authorList>
    </citation>
    <scope>NUCLEOTIDE SEQUENCE</scope>
    <source>
        <strain evidence="6">NBRC 109709</strain>
    </source>
</reference>
<evidence type="ECO:0000256" key="4">
    <source>
        <dbReference type="ARBA" id="ARBA00022729"/>
    </source>
</evidence>
<evidence type="ECO:0000256" key="5">
    <source>
        <dbReference type="SAM" id="SignalP"/>
    </source>
</evidence>
<dbReference type="EMBL" id="BSXT01001463">
    <property type="protein sequence ID" value="GMF42679.1"/>
    <property type="molecule type" value="Genomic_DNA"/>
</dbReference>
<protein>
    <submittedName>
        <fullName evidence="6">Unnamed protein product</fullName>
    </submittedName>
</protein>
<dbReference type="Proteomes" id="UP001165121">
    <property type="component" value="Unassembled WGS sequence"/>
</dbReference>
<dbReference type="AlphaFoldDB" id="A0A9W7CTM6"/>
<comment type="similarity">
    <text evidence="2">Belongs to the RxLR effector family.</text>
</comment>
<evidence type="ECO:0000256" key="1">
    <source>
        <dbReference type="ARBA" id="ARBA00004613"/>
    </source>
</evidence>
<dbReference type="Pfam" id="PF16810">
    <property type="entry name" value="RXLR"/>
    <property type="match status" value="1"/>
</dbReference>
<keyword evidence="3" id="KW-0964">Secreted</keyword>
<dbReference type="InterPro" id="IPR031825">
    <property type="entry name" value="RXLR"/>
</dbReference>
<proteinExistence type="inferred from homology"/>
<keyword evidence="7" id="KW-1185">Reference proteome</keyword>
<feature type="signal peptide" evidence="5">
    <location>
        <begin position="1"/>
        <end position="21"/>
    </location>
</feature>
<sequence>MRVYIIALLGVIGLLACLARASKPAASKLKAGPFPTIMDSLMDDQDIIPTKRLLRASGAVTGNSEERVGFGTITGLVKSHVSKVVDTTRLKTWLLKNKTGAQVLDKLKLGDDIATALENTKLNSLRAYAKMFNKKNSNSKISVIGILTARYGDDEVAKALVSAQKKAATTDTAKLLRSEQLDFWLTSDKSVVDVFKLLKLSDDGYEALTSRKLEVLEKYIEFFNQKKSGHETLLGTFTTGFGGEEKLVPIIYYAMWDPRTQTKARELEAALLRRWRDENLQPDEVLKLLKLNGNMEHVLNSRRLGALVTYIPTYNNKNRDNQVSLLGVLMAHYSDDAVAKAIAAARRNLATEEIAKKLQSQQLEGWLKSGKSADDVFVLLKLKEDGPAAIGSPKLDTLDEYIKLLNTQKSGEETVIKALVTGFGGESNLMSILTTAKANTQVAVKAEKLETALLTQWKNEKFQPEHVFKLLKLDRDADNVLGSANLPVLMKYISTFNKHNPTHEVSLLGMLKAHYSDDMVAKAIVTAKRSPATEEIAKKLQTQQLEEWLNSGKSVNDVFTLLKLKEYGLAAIISRKMEMLEEYIKLFNREKSGHESVIKTLTSVFGGEGKLAVALETGRRYPRTNIKATELQSAQFSKWLDEGLDSMSVLTNVFKVKEENVARASRMEKSVAKQFKAFYEDNVGVLNGVRCYTKTCVGGSSTSSELFALNNEAVGDFQCVLRSILQTQLR</sequence>
<evidence type="ECO:0000256" key="3">
    <source>
        <dbReference type="ARBA" id="ARBA00022525"/>
    </source>
</evidence>
<organism evidence="6 7">
    <name type="scientific">Phytophthora fragariaefolia</name>
    <dbReference type="NCBI Taxonomy" id="1490495"/>
    <lineage>
        <taxon>Eukaryota</taxon>
        <taxon>Sar</taxon>
        <taxon>Stramenopiles</taxon>
        <taxon>Oomycota</taxon>
        <taxon>Peronosporomycetes</taxon>
        <taxon>Peronosporales</taxon>
        <taxon>Peronosporaceae</taxon>
        <taxon>Phytophthora</taxon>
    </lineage>
</organism>
<comment type="caution">
    <text evidence="6">The sequence shown here is derived from an EMBL/GenBank/DDBJ whole genome shotgun (WGS) entry which is preliminary data.</text>
</comment>
<dbReference type="OrthoDB" id="99743at2759"/>
<evidence type="ECO:0000256" key="2">
    <source>
        <dbReference type="ARBA" id="ARBA00010400"/>
    </source>
</evidence>
<comment type="subcellular location">
    <subcellularLocation>
        <location evidence="1">Secreted</location>
    </subcellularLocation>
</comment>